<dbReference type="Proteomes" id="UP001152562">
    <property type="component" value="Unassembled WGS sequence"/>
</dbReference>
<evidence type="ECO:0000313" key="2">
    <source>
        <dbReference type="Proteomes" id="UP001152562"/>
    </source>
</evidence>
<dbReference type="AlphaFoldDB" id="A0A9P0XCX9"/>
<name>A0A9P0XCX9_PIEBR</name>
<comment type="caution">
    <text evidence="1">The sequence shown here is derived from an EMBL/GenBank/DDBJ whole genome shotgun (WGS) entry which is preliminary data.</text>
</comment>
<reference evidence="1" key="1">
    <citation type="submission" date="2022-05" db="EMBL/GenBank/DDBJ databases">
        <authorList>
            <person name="Okamura Y."/>
        </authorList>
    </citation>
    <scope>NUCLEOTIDE SEQUENCE</scope>
</reference>
<keyword evidence="2" id="KW-1185">Reference proteome</keyword>
<protein>
    <submittedName>
        <fullName evidence="1">Uncharacterized protein</fullName>
    </submittedName>
</protein>
<dbReference type="EMBL" id="CALOZG010000032">
    <property type="protein sequence ID" value="CAH4033599.1"/>
    <property type="molecule type" value="Genomic_DNA"/>
</dbReference>
<accession>A0A9P0XCX9</accession>
<proteinExistence type="predicted"/>
<sequence>MLDQMISASVPSLHSSICISLRAPDFMSFSLSSETIQYDPEFMQFEFKHEVFESSLAIKVVCESGVILSPTARYCAAKLELNMGRGNGLADEARHLQQSEPPDAPLMANGDVVTCNAIRVHTARYYISRFLL</sequence>
<gene>
    <name evidence="1" type="ORF">PIBRA_LOCUS9871</name>
</gene>
<evidence type="ECO:0000313" key="1">
    <source>
        <dbReference type="EMBL" id="CAH4033599.1"/>
    </source>
</evidence>
<organism evidence="1 2">
    <name type="scientific">Pieris brassicae</name>
    <name type="common">White butterfly</name>
    <name type="synonym">Large white butterfly</name>
    <dbReference type="NCBI Taxonomy" id="7116"/>
    <lineage>
        <taxon>Eukaryota</taxon>
        <taxon>Metazoa</taxon>
        <taxon>Ecdysozoa</taxon>
        <taxon>Arthropoda</taxon>
        <taxon>Hexapoda</taxon>
        <taxon>Insecta</taxon>
        <taxon>Pterygota</taxon>
        <taxon>Neoptera</taxon>
        <taxon>Endopterygota</taxon>
        <taxon>Lepidoptera</taxon>
        <taxon>Glossata</taxon>
        <taxon>Ditrysia</taxon>
        <taxon>Papilionoidea</taxon>
        <taxon>Pieridae</taxon>
        <taxon>Pierinae</taxon>
        <taxon>Pieris</taxon>
    </lineage>
</organism>